<gene>
    <name evidence="2" type="ORF">P879_07505</name>
</gene>
<evidence type="ECO:0000313" key="2">
    <source>
        <dbReference type="EMBL" id="KAF8565593.1"/>
    </source>
</evidence>
<dbReference type="Proteomes" id="UP000699462">
    <property type="component" value="Unassembled WGS sequence"/>
</dbReference>
<dbReference type="OrthoDB" id="10292117at2759"/>
<accession>A0A8T0DCN6</accession>
<name>A0A8T0DCN6_9TREM</name>
<dbReference type="EMBL" id="JTDF01006464">
    <property type="protein sequence ID" value="KAF8565593.1"/>
    <property type="molecule type" value="Genomic_DNA"/>
</dbReference>
<keyword evidence="1" id="KW-0812">Transmembrane</keyword>
<proteinExistence type="predicted"/>
<keyword evidence="1" id="KW-1133">Transmembrane helix</keyword>
<feature type="transmembrane region" description="Helical" evidence="1">
    <location>
        <begin position="9"/>
        <end position="33"/>
    </location>
</feature>
<sequence length="92" mass="10256">MCGTKHSTFLYFPGCKFVCLCLTIIITVTWLVVKLLQLQCSDSSSIIAIIQRPYFRYFGFPDVDGPKIDLQVVEPEKLRSGPSLVPADTANT</sequence>
<keyword evidence="1" id="KW-0472">Membrane</keyword>
<dbReference type="AlphaFoldDB" id="A0A8T0DCN6"/>
<evidence type="ECO:0000313" key="3">
    <source>
        <dbReference type="Proteomes" id="UP000699462"/>
    </source>
</evidence>
<organism evidence="2 3">
    <name type="scientific">Paragonimus westermani</name>
    <dbReference type="NCBI Taxonomy" id="34504"/>
    <lineage>
        <taxon>Eukaryota</taxon>
        <taxon>Metazoa</taxon>
        <taxon>Spiralia</taxon>
        <taxon>Lophotrochozoa</taxon>
        <taxon>Platyhelminthes</taxon>
        <taxon>Trematoda</taxon>
        <taxon>Digenea</taxon>
        <taxon>Plagiorchiida</taxon>
        <taxon>Troglotremata</taxon>
        <taxon>Troglotrematidae</taxon>
        <taxon>Paragonimus</taxon>
    </lineage>
</organism>
<protein>
    <submittedName>
        <fullName evidence="2">Uncharacterized protein</fullName>
    </submittedName>
</protein>
<reference evidence="2 3" key="1">
    <citation type="submission" date="2019-07" db="EMBL/GenBank/DDBJ databases">
        <title>Annotation for the trematode Paragonimus westermani.</title>
        <authorList>
            <person name="Choi Y.-J."/>
        </authorList>
    </citation>
    <scope>NUCLEOTIDE SEQUENCE [LARGE SCALE GENOMIC DNA]</scope>
    <source>
        <strain evidence="2">180907_Pwestermani</strain>
    </source>
</reference>
<comment type="caution">
    <text evidence="2">The sequence shown here is derived from an EMBL/GenBank/DDBJ whole genome shotgun (WGS) entry which is preliminary data.</text>
</comment>
<evidence type="ECO:0000256" key="1">
    <source>
        <dbReference type="SAM" id="Phobius"/>
    </source>
</evidence>
<keyword evidence="3" id="KW-1185">Reference proteome</keyword>